<reference evidence="4" key="1">
    <citation type="submission" date="2024-06" db="EMBL/GenBank/DDBJ databases">
        <authorList>
            <person name="Fan A."/>
            <person name="Zhang F.Y."/>
            <person name="Zhang L."/>
        </authorList>
    </citation>
    <scope>NUCLEOTIDE SEQUENCE</scope>
    <source>
        <strain evidence="4">Y61</strain>
    </source>
</reference>
<feature type="active site" evidence="1">
    <location>
        <position position="287"/>
    </location>
</feature>
<dbReference type="Gene3D" id="3.30.230.10">
    <property type="match status" value="1"/>
</dbReference>
<dbReference type="PROSITE" id="PS50106">
    <property type="entry name" value="PDZ"/>
    <property type="match status" value="1"/>
</dbReference>
<dbReference type="GO" id="GO:0030163">
    <property type="term" value="P:protein catabolic process"/>
    <property type="evidence" value="ECO:0007669"/>
    <property type="project" value="InterPro"/>
</dbReference>
<dbReference type="InterPro" id="IPR001478">
    <property type="entry name" value="PDZ"/>
</dbReference>
<keyword evidence="1 4" id="KW-0378">Hydrolase</keyword>
<dbReference type="EC" id="3.4.21.53" evidence="1"/>
<evidence type="ECO:0000256" key="1">
    <source>
        <dbReference type="PROSITE-ProRule" id="PRU01122"/>
    </source>
</evidence>
<comment type="catalytic activity">
    <reaction evidence="1">
        <text>Hydrolysis of proteins in presence of ATP.</text>
        <dbReference type="EC" id="3.4.21.53"/>
    </reaction>
</comment>
<dbReference type="Pfam" id="PF05362">
    <property type="entry name" value="Lon_C"/>
    <property type="match status" value="1"/>
</dbReference>
<dbReference type="EMBL" id="CP159510">
    <property type="protein sequence ID" value="XCJ15958.1"/>
    <property type="molecule type" value="Genomic_DNA"/>
</dbReference>
<sequence length="342" mass="37638">MRKRRRIIQGLIMVLALTLLTLFFIRLPYFVQSPGKAQSMAGMVKVSDAYPVNGNYRLVYIYLGQANIYQYLWAKFDGNKYTTLIREKNIRLPDEDDTAYNLRQKNYMTGAQQSAAYIAYKTAGKHPKLVQQGVLVLDVIPSMPASKVLKSGDVIIGMGNHRITSIKDMNALIGGKKAGDRLALTIVRNKQVKTVSVEIGKFPKRLAEAGKKEGIGIYQSEQAKVDVNPPVKFDIQNIGGPSAGLMMTLEIYDQLTKQDLAAGRDIAGTGTIELDGSVGPIGGISEKIVGADQSGTDIFFAPVAEHEYEAAKKTAKEIGSEMKIVPVKTFEDAVRYLEKTRN</sequence>
<evidence type="ECO:0000259" key="3">
    <source>
        <dbReference type="PROSITE" id="PS51786"/>
    </source>
</evidence>
<organism evidence="4">
    <name type="scientific">Sporolactobacillus sp. Y61</name>
    <dbReference type="NCBI Taxonomy" id="3160863"/>
    <lineage>
        <taxon>Bacteria</taxon>
        <taxon>Bacillati</taxon>
        <taxon>Bacillota</taxon>
        <taxon>Bacilli</taxon>
        <taxon>Bacillales</taxon>
        <taxon>Sporolactobacillaceae</taxon>
        <taxon>Sporolactobacillus</taxon>
    </lineage>
</organism>
<accession>A0AAU8ICX5</accession>
<dbReference type="InterPro" id="IPR027065">
    <property type="entry name" value="Lon_Prtase"/>
</dbReference>
<dbReference type="GO" id="GO:0004176">
    <property type="term" value="F:ATP-dependent peptidase activity"/>
    <property type="evidence" value="ECO:0007669"/>
    <property type="project" value="UniProtKB-UniRule"/>
</dbReference>
<dbReference type="GO" id="GO:0004252">
    <property type="term" value="F:serine-type endopeptidase activity"/>
    <property type="evidence" value="ECO:0007669"/>
    <property type="project" value="UniProtKB-UniRule"/>
</dbReference>
<comment type="similarity">
    <text evidence="1">Belongs to the peptidase S16 family.</text>
</comment>
<dbReference type="NCBIfam" id="NF041438">
    <property type="entry name" value="SepM_fam_S16"/>
    <property type="match status" value="1"/>
</dbReference>
<dbReference type="SUPFAM" id="SSF54211">
    <property type="entry name" value="Ribosomal protein S5 domain 2-like"/>
    <property type="match status" value="1"/>
</dbReference>
<protein>
    <recommendedName>
        <fullName evidence="1">endopeptidase La</fullName>
        <ecNumber evidence="1">3.4.21.53</ecNumber>
    </recommendedName>
</protein>
<evidence type="ECO:0000313" key="4">
    <source>
        <dbReference type="EMBL" id="XCJ15958.1"/>
    </source>
</evidence>
<dbReference type="GO" id="GO:0006508">
    <property type="term" value="P:proteolysis"/>
    <property type="evidence" value="ECO:0007669"/>
    <property type="project" value="UniProtKB-KW"/>
</dbReference>
<dbReference type="PANTHER" id="PTHR10046">
    <property type="entry name" value="ATP DEPENDENT LON PROTEASE FAMILY MEMBER"/>
    <property type="match status" value="1"/>
</dbReference>
<keyword evidence="1 4" id="KW-0645">Protease</keyword>
<dbReference type="Pfam" id="PF13180">
    <property type="entry name" value="PDZ_2"/>
    <property type="match status" value="1"/>
</dbReference>
<dbReference type="PROSITE" id="PS51786">
    <property type="entry name" value="LON_PROTEOLYTIC"/>
    <property type="match status" value="1"/>
</dbReference>
<dbReference type="GO" id="GO:0005524">
    <property type="term" value="F:ATP binding"/>
    <property type="evidence" value="ECO:0007669"/>
    <property type="project" value="InterPro"/>
</dbReference>
<keyword evidence="1" id="KW-0720">Serine protease</keyword>
<dbReference type="InterPro" id="IPR014721">
    <property type="entry name" value="Ribsml_uS5_D2-typ_fold_subgr"/>
</dbReference>
<dbReference type="InterPro" id="IPR008269">
    <property type="entry name" value="Lon_proteolytic"/>
</dbReference>
<feature type="domain" description="Lon proteolytic" evidence="3">
    <location>
        <begin position="237"/>
        <end position="340"/>
    </location>
</feature>
<dbReference type="InterPro" id="IPR020568">
    <property type="entry name" value="Ribosomal_Su5_D2-typ_SF"/>
</dbReference>
<proteinExistence type="inferred from homology"/>
<evidence type="ECO:0000259" key="2">
    <source>
        <dbReference type="PROSITE" id="PS50106"/>
    </source>
</evidence>
<dbReference type="SMART" id="SM00228">
    <property type="entry name" value="PDZ"/>
    <property type="match status" value="1"/>
</dbReference>
<dbReference type="InterPro" id="IPR036034">
    <property type="entry name" value="PDZ_sf"/>
</dbReference>
<name>A0AAU8ICX5_9BACL</name>
<dbReference type="CDD" id="cd06779">
    <property type="entry name" value="cpPDZ_Deg_HtrA-like"/>
    <property type="match status" value="1"/>
</dbReference>
<dbReference type="RefSeq" id="WP_240697274.1">
    <property type="nucleotide sequence ID" value="NZ_CP159510.1"/>
</dbReference>
<dbReference type="AlphaFoldDB" id="A0AAU8ICX5"/>
<feature type="domain" description="PDZ" evidence="2">
    <location>
        <begin position="107"/>
        <end position="190"/>
    </location>
</feature>
<gene>
    <name evidence="4" type="ORF">ABNN70_09565</name>
</gene>
<feature type="active site" evidence="1">
    <location>
        <position position="242"/>
    </location>
</feature>
<dbReference type="SUPFAM" id="SSF50156">
    <property type="entry name" value="PDZ domain-like"/>
    <property type="match status" value="1"/>
</dbReference>